<evidence type="ECO:0000256" key="7">
    <source>
        <dbReference type="ARBA" id="ARBA00023080"/>
    </source>
</evidence>
<sequence length="195" mass="20393">MTPAPPTIVLGTGNAHKVAELTAILGPLLPGVEFLRSEGPSPVEYGKTFEANALIKARAAHELTGLPAIADDSGIVVDALGGAPGIHSARYAGTGDDGDNRRLLLERLGDATDRTARFVCAAVYVDEGVELVRRAEWEGVILPAERGEGGFGYDPLFVPDDADGRSAGELSADEKNAISHRGKAFRALAEAVPRP</sequence>
<comment type="catalytic activity">
    <reaction evidence="8 10">
        <text>dITP + H2O = dIMP + diphosphate + H(+)</text>
        <dbReference type="Rhea" id="RHEA:28342"/>
        <dbReference type="ChEBI" id="CHEBI:15377"/>
        <dbReference type="ChEBI" id="CHEBI:15378"/>
        <dbReference type="ChEBI" id="CHEBI:33019"/>
        <dbReference type="ChEBI" id="CHEBI:61194"/>
        <dbReference type="ChEBI" id="CHEBI:61382"/>
        <dbReference type="EC" id="3.6.1.66"/>
    </reaction>
</comment>
<dbReference type="OrthoDB" id="9807456at2"/>
<dbReference type="Pfam" id="PF01725">
    <property type="entry name" value="Ham1p_like"/>
    <property type="match status" value="1"/>
</dbReference>
<keyword evidence="7 10" id="KW-0546">Nucleotide metabolism</keyword>
<reference evidence="13" key="1">
    <citation type="submission" date="2018-09" db="EMBL/GenBank/DDBJ databases">
        <authorList>
            <person name="Kim I."/>
        </authorList>
    </citation>
    <scope>NUCLEOTIDE SEQUENCE [LARGE SCALE GENOMIC DNA]</scope>
    <source>
        <strain evidence="13">DD4a</strain>
    </source>
</reference>
<comment type="similarity">
    <text evidence="1 10 11">Belongs to the HAM1 NTPase family.</text>
</comment>
<dbReference type="GO" id="GO:0009146">
    <property type="term" value="P:purine nucleoside triphosphate catabolic process"/>
    <property type="evidence" value="ECO:0007669"/>
    <property type="project" value="UniProtKB-UniRule"/>
</dbReference>
<dbReference type="PANTHER" id="PTHR11067:SF9">
    <property type="entry name" value="INOSINE TRIPHOSPHATE PYROPHOSPHATASE"/>
    <property type="match status" value="1"/>
</dbReference>
<feature type="active site" description="Proton acceptor" evidence="10">
    <location>
        <position position="72"/>
    </location>
</feature>
<dbReference type="Gene3D" id="3.90.950.10">
    <property type="match status" value="1"/>
</dbReference>
<dbReference type="SUPFAM" id="SSF52972">
    <property type="entry name" value="ITPase-like"/>
    <property type="match status" value="1"/>
</dbReference>
<evidence type="ECO:0000313" key="13">
    <source>
        <dbReference type="Proteomes" id="UP000265742"/>
    </source>
</evidence>
<dbReference type="GO" id="GO:0036220">
    <property type="term" value="F:ITP diphosphatase activity"/>
    <property type="evidence" value="ECO:0007669"/>
    <property type="project" value="UniProtKB-UniRule"/>
</dbReference>
<keyword evidence="5 10" id="KW-0378">Hydrolase</keyword>
<comment type="function">
    <text evidence="10">Pyrophosphatase that catalyzes the hydrolysis of nucleoside triphosphates to their monophosphate derivatives, with a high preference for the non-canonical purine nucleotides XTP (xanthosine triphosphate), dITP (deoxyinosine triphosphate) and ITP. Seems to function as a house-cleaning enzyme that removes non-canonical purine nucleotides from the nucleotide pool, thus preventing their incorporation into DNA/RNA and avoiding chromosomal lesions.</text>
</comment>
<feature type="binding site" evidence="10">
    <location>
        <position position="175"/>
    </location>
    <ligand>
        <name>substrate</name>
    </ligand>
</feature>
<dbReference type="GO" id="GO:0017111">
    <property type="term" value="F:ribonucleoside triphosphate phosphatase activity"/>
    <property type="evidence" value="ECO:0007669"/>
    <property type="project" value="InterPro"/>
</dbReference>
<evidence type="ECO:0000256" key="4">
    <source>
        <dbReference type="ARBA" id="ARBA00022741"/>
    </source>
</evidence>
<dbReference type="GO" id="GO:0035870">
    <property type="term" value="F:dITP diphosphatase activity"/>
    <property type="evidence" value="ECO:0007669"/>
    <property type="project" value="UniProtKB-UniRule"/>
</dbReference>
<keyword evidence="13" id="KW-1185">Reference proteome</keyword>
<feature type="binding site" evidence="10">
    <location>
        <begin position="180"/>
        <end position="181"/>
    </location>
    <ligand>
        <name>substrate</name>
    </ligand>
</feature>
<feature type="binding site" evidence="10">
    <location>
        <position position="72"/>
    </location>
    <ligand>
        <name>Mg(2+)</name>
        <dbReference type="ChEBI" id="CHEBI:18420"/>
    </ligand>
</feature>
<dbReference type="HAMAP" id="MF_01405">
    <property type="entry name" value="Non_canon_purine_NTPase"/>
    <property type="match status" value="1"/>
</dbReference>
<evidence type="ECO:0000256" key="8">
    <source>
        <dbReference type="ARBA" id="ARBA00051875"/>
    </source>
</evidence>
<comment type="caution">
    <text evidence="10">Lacks conserved residue(s) required for the propagation of feature annotation.</text>
</comment>
<dbReference type="InterPro" id="IPR020922">
    <property type="entry name" value="dITP/XTP_pyrophosphatase"/>
</dbReference>
<dbReference type="AlphaFoldDB" id="A0A3A1U6A0"/>
<dbReference type="FunFam" id="3.90.950.10:FF:000001">
    <property type="entry name" value="dITP/XTP pyrophosphatase"/>
    <property type="match status" value="1"/>
</dbReference>
<comment type="catalytic activity">
    <reaction evidence="9 10">
        <text>XTP + H2O = XMP + diphosphate + H(+)</text>
        <dbReference type="Rhea" id="RHEA:28610"/>
        <dbReference type="ChEBI" id="CHEBI:15377"/>
        <dbReference type="ChEBI" id="CHEBI:15378"/>
        <dbReference type="ChEBI" id="CHEBI:33019"/>
        <dbReference type="ChEBI" id="CHEBI:57464"/>
        <dbReference type="ChEBI" id="CHEBI:61314"/>
        <dbReference type="EC" id="3.6.1.66"/>
    </reaction>
</comment>
<name>A0A3A1U6A0_9MICO</name>
<dbReference type="EMBL" id="QXTG01000001">
    <property type="protein sequence ID" value="RIX30977.1"/>
    <property type="molecule type" value="Genomic_DNA"/>
</dbReference>
<evidence type="ECO:0000313" key="12">
    <source>
        <dbReference type="EMBL" id="RIX30977.1"/>
    </source>
</evidence>
<organism evidence="12 13">
    <name type="scientific">Amnibacterium setariae</name>
    <dbReference type="NCBI Taxonomy" id="2306585"/>
    <lineage>
        <taxon>Bacteria</taxon>
        <taxon>Bacillati</taxon>
        <taxon>Actinomycetota</taxon>
        <taxon>Actinomycetes</taxon>
        <taxon>Micrococcales</taxon>
        <taxon>Microbacteriaceae</taxon>
        <taxon>Amnibacterium</taxon>
    </lineage>
</organism>
<comment type="subunit">
    <text evidence="2 10">Homodimer.</text>
</comment>
<comment type="caution">
    <text evidence="12">The sequence shown here is derived from an EMBL/GenBank/DDBJ whole genome shotgun (WGS) entry which is preliminary data.</text>
</comment>
<dbReference type="EC" id="3.6.1.66" evidence="10"/>
<dbReference type="NCBIfam" id="TIGR00042">
    <property type="entry name" value="RdgB/HAM1 family non-canonical purine NTP pyrophosphatase"/>
    <property type="match status" value="1"/>
</dbReference>
<keyword evidence="3 10" id="KW-0479">Metal-binding</keyword>
<feature type="binding site" evidence="10">
    <location>
        <position position="73"/>
    </location>
    <ligand>
        <name>substrate</name>
    </ligand>
</feature>
<comment type="cofactor">
    <cofactor evidence="10">
        <name>Mg(2+)</name>
        <dbReference type="ChEBI" id="CHEBI:18420"/>
    </cofactor>
    <text evidence="10">Binds 1 Mg(2+) ion per subunit.</text>
</comment>
<proteinExistence type="inferred from homology"/>
<dbReference type="GO" id="GO:0005829">
    <property type="term" value="C:cytosol"/>
    <property type="evidence" value="ECO:0007669"/>
    <property type="project" value="TreeGrafter"/>
</dbReference>
<feature type="binding site" evidence="10">
    <location>
        <begin position="151"/>
        <end position="154"/>
    </location>
    <ligand>
        <name>substrate</name>
    </ligand>
</feature>
<dbReference type="GO" id="GO:0009117">
    <property type="term" value="P:nucleotide metabolic process"/>
    <property type="evidence" value="ECO:0007669"/>
    <property type="project" value="UniProtKB-KW"/>
</dbReference>
<dbReference type="CDD" id="cd00515">
    <property type="entry name" value="HAM1"/>
    <property type="match status" value="1"/>
</dbReference>
<accession>A0A3A1U6A0</accession>
<protein>
    <recommendedName>
        <fullName evidence="10">dITP/XTP pyrophosphatase</fullName>
        <ecNumber evidence="10">3.6.1.66</ecNumber>
    </recommendedName>
    <alternativeName>
        <fullName evidence="10">Non-canonical purine NTP pyrophosphatase</fullName>
    </alternativeName>
    <alternativeName>
        <fullName evidence="10">Non-standard purine NTP pyrophosphatase</fullName>
    </alternativeName>
    <alternativeName>
        <fullName evidence="10">Nucleoside-triphosphate diphosphatase</fullName>
    </alternativeName>
    <alternativeName>
        <fullName evidence="10">Nucleoside-triphosphate pyrophosphatase</fullName>
        <shortName evidence="10">NTPase</shortName>
    </alternativeName>
</protein>
<evidence type="ECO:0000256" key="10">
    <source>
        <dbReference type="HAMAP-Rule" id="MF_01405"/>
    </source>
</evidence>
<dbReference type="InterPro" id="IPR029001">
    <property type="entry name" value="ITPase-like_fam"/>
</dbReference>
<evidence type="ECO:0000256" key="11">
    <source>
        <dbReference type="RuleBase" id="RU003781"/>
    </source>
</evidence>
<dbReference type="GO" id="GO:0046872">
    <property type="term" value="F:metal ion binding"/>
    <property type="evidence" value="ECO:0007669"/>
    <property type="project" value="UniProtKB-KW"/>
</dbReference>
<comment type="catalytic activity">
    <reaction evidence="10">
        <text>ITP + H2O = IMP + diphosphate + H(+)</text>
        <dbReference type="Rhea" id="RHEA:29399"/>
        <dbReference type="ChEBI" id="CHEBI:15377"/>
        <dbReference type="ChEBI" id="CHEBI:15378"/>
        <dbReference type="ChEBI" id="CHEBI:33019"/>
        <dbReference type="ChEBI" id="CHEBI:58053"/>
        <dbReference type="ChEBI" id="CHEBI:61402"/>
        <dbReference type="EC" id="3.6.1.66"/>
    </reaction>
</comment>
<evidence type="ECO:0000256" key="6">
    <source>
        <dbReference type="ARBA" id="ARBA00022842"/>
    </source>
</evidence>
<dbReference type="RefSeq" id="WP_119481339.1">
    <property type="nucleotide sequence ID" value="NZ_QXTG01000001.1"/>
</dbReference>
<evidence type="ECO:0000256" key="5">
    <source>
        <dbReference type="ARBA" id="ARBA00022801"/>
    </source>
</evidence>
<evidence type="ECO:0000256" key="9">
    <source>
        <dbReference type="ARBA" id="ARBA00052017"/>
    </source>
</evidence>
<evidence type="ECO:0000256" key="3">
    <source>
        <dbReference type="ARBA" id="ARBA00022723"/>
    </source>
</evidence>
<keyword evidence="6 10" id="KW-0460">Magnesium</keyword>
<dbReference type="PANTHER" id="PTHR11067">
    <property type="entry name" value="INOSINE TRIPHOSPHATE PYROPHOSPHATASE/HAM1 PROTEIN"/>
    <property type="match status" value="1"/>
</dbReference>
<dbReference type="GO" id="GO:0036222">
    <property type="term" value="F:XTP diphosphatase activity"/>
    <property type="evidence" value="ECO:0007669"/>
    <property type="project" value="UniProtKB-UniRule"/>
</dbReference>
<dbReference type="InterPro" id="IPR002637">
    <property type="entry name" value="RdgB/HAM1"/>
</dbReference>
<evidence type="ECO:0000256" key="1">
    <source>
        <dbReference type="ARBA" id="ARBA00008023"/>
    </source>
</evidence>
<feature type="binding site" evidence="10">
    <location>
        <begin position="12"/>
        <end position="17"/>
    </location>
    <ligand>
        <name>substrate</name>
    </ligand>
</feature>
<dbReference type="Proteomes" id="UP000265742">
    <property type="component" value="Unassembled WGS sequence"/>
</dbReference>
<keyword evidence="4 10" id="KW-0547">Nucleotide-binding</keyword>
<dbReference type="GO" id="GO:0000166">
    <property type="term" value="F:nucleotide binding"/>
    <property type="evidence" value="ECO:0007669"/>
    <property type="project" value="UniProtKB-KW"/>
</dbReference>
<evidence type="ECO:0000256" key="2">
    <source>
        <dbReference type="ARBA" id="ARBA00011738"/>
    </source>
</evidence>
<gene>
    <name evidence="12" type="primary">rdgB</name>
    <name evidence="12" type="ORF">D1781_06250</name>
</gene>